<dbReference type="PANTHER" id="PTHR37079:SF4">
    <property type="entry name" value="SERINE_THREONINE-PROTEIN KINASE ATM"/>
    <property type="match status" value="1"/>
</dbReference>
<dbReference type="InterPro" id="IPR038980">
    <property type="entry name" value="ATM_plant"/>
</dbReference>
<gene>
    <name evidence="1" type="ORF">J4Q44_G00327840</name>
</gene>
<dbReference type="GO" id="GO:0004674">
    <property type="term" value="F:protein serine/threonine kinase activity"/>
    <property type="evidence" value="ECO:0007669"/>
    <property type="project" value="InterPro"/>
</dbReference>
<proteinExistence type="predicted"/>
<protein>
    <submittedName>
        <fullName evidence="1">Uncharacterized protein</fullName>
    </submittedName>
</protein>
<dbReference type="Proteomes" id="UP001356427">
    <property type="component" value="Unassembled WGS sequence"/>
</dbReference>
<organism evidence="1 2">
    <name type="scientific">Coregonus suidteri</name>
    <dbReference type="NCBI Taxonomy" id="861788"/>
    <lineage>
        <taxon>Eukaryota</taxon>
        <taxon>Metazoa</taxon>
        <taxon>Chordata</taxon>
        <taxon>Craniata</taxon>
        <taxon>Vertebrata</taxon>
        <taxon>Euteleostomi</taxon>
        <taxon>Actinopterygii</taxon>
        <taxon>Neopterygii</taxon>
        <taxon>Teleostei</taxon>
        <taxon>Protacanthopterygii</taxon>
        <taxon>Salmoniformes</taxon>
        <taxon>Salmonidae</taxon>
        <taxon>Coregoninae</taxon>
        <taxon>Coregonus</taxon>
    </lineage>
</organism>
<evidence type="ECO:0000313" key="1">
    <source>
        <dbReference type="EMBL" id="KAK6296642.1"/>
    </source>
</evidence>
<dbReference type="EMBL" id="JAGTTL010000032">
    <property type="protein sequence ID" value="KAK6296642.1"/>
    <property type="molecule type" value="Genomic_DNA"/>
</dbReference>
<name>A0AAN8KQ24_9TELE</name>
<dbReference type="AlphaFoldDB" id="A0AAN8KQ24"/>
<reference evidence="1 2" key="1">
    <citation type="submission" date="2021-04" db="EMBL/GenBank/DDBJ databases">
        <authorList>
            <person name="De Guttry C."/>
            <person name="Zahm M."/>
            <person name="Klopp C."/>
            <person name="Cabau C."/>
            <person name="Louis A."/>
            <person name="Berthelot C."/>
            <person name="Parey E."/>
            <person name="Roest Crollius H."/>
            <person name="Montfort J."/>
            <person name="Robinson-Rechavi M."/>
            <person name="Bucao C."/>
            <person name="Bouchez O."/>
            <person name="Gislard M."/>
            <person name="Lluch J."/>
            <person name="Milhes M."/>
            <person name="Lampietro C."/>
            <person name="Lopez Roques C."/>
            <person name="Donnadieu C."/>
            <person name="Braasch I."/>
            <person name="Desvignes T."/>
            <person name="Postlethwait J."/>
            <person name="Bobe J."/>
            <person name="Wedekind C."/>
            <person name="Guiguen Y."/>
        </authorList>
    </citation>
    <scope>NUCLEOTIDE SEQUENCE [LARGE SCALE GENOMIC DNA]</scope>
    <source>
        <strain evidence="1">Cs_M1</strain>
        <tissue evidence="1">Blood</tissue>
    </source>
</reference>
<sequence>MQEISSLVKYFIRCANKRGPRLECGELLNHVMEYWCEITQQQWHNLLDLYCGLFTGSSKAIKHVLVSRIIHTAVQGCCLQTEGFSHKLFSFFSRALLNARQERHLAVVEHLVSALNVFLRSAAMNCRMRVCRLGEELLPKEEIVEFFNLQLCVHHPKGSKTQDTGAYAEDWAKWQSLLYNLYDALVSEISQIGSRGKYASESRHIAVKENLIELTADICHQLDGEDSNLQILEGTQAHLRATQRGSPQGTPSKRRRIELGLEVLRDHLQPHHSDFDIIPCCWGSSGGVTGPYMLRCLREVARCQATHPERAQAYRAELGRLCGRVWALSLRGVSSPQTEALSLALLSTVLQGALIPIDREFLKLFSGSACKPSDAAALCLALLKCPVPKSLGTGWDHAGAVKGVGPPSLKIMSWLLMNEQSEEAEERSRPQPIICSAVMQDQAQVKAKDALSEIESMYLQFSFDEMPSDPMSQTTPPECLVRCSSLLTGILAGYVSNGLLTEEEACHSQLFIKAKALAQDFSEYISNVKVNMAEDGTMTTLRSVMRLCTQCVNRGVTDSMSSVSCNLFMKIFPARLLIKLSEICKLLLNSSCKRGSVVIEEEDTG</sequence>
<keyword evidence="2" id="KW-1185">Reference proteome</keyword>
<dbReference type="PANTHER" id="PTHR37079">
    <property type="entry name" value="SERINE/THREONINE-PROTEIN KINASE ATM"/>
    <property type="match status" value="1"/>
</dbReference>
<accession>A0AAN8KQ24</accession>
<comment type="caution">
    <text evidence="1">The sequence shown here is derived from an EMBL/GenBank/DDBJ whole genome shotgun (WGS) entry which is preliminary data.</text>
</comment>
<evidence type="ECO:0000313" key="2">
    <source>
        <dbReference type="Proteomes" id="UP001356427"/>
    </source>
</evidence>
<dbReference type="GO" id="GO:0006974">
    <property type="term" value="P:DNA damage response"/>
    <property type="evidence" value="ECO:0007669"/>
    <property type="project" value="InterPro"/>
</dbReference>